<dbReference type="RefSeq" id="WP_084232865.1">
    <property type="nucleotide sequence ID" value="NZ_FWXE01000035.1"/>
</dbReference>
<sequence length="425" mass="49863">MEQAVKELHNHYTSKTLQKTVNEKIKNSPYNYQAKIRMLYLAAWLYESFVKGKQISKGNVHAIHSKKFFKLLGSEYLSIMDALISLKLLTRSKTYKVQHHSKFYTFDQIWYEPETVDIDFWRVKNFKMKKIHFRAPVEEFLTNFVTVGKIIVDWKILLTEINKKFKHGKFKSIDNFIEVAKAKSETATNYNLHAWILQELQKLDNQDKITIKKAKSESQRIFNLFCSMPKSFRKAISFNGSQLLEVDLKSSQVTFVINEFINEVSDDDHEAQKEIKELSQMLNEGDFYENLLSAGKAEDFESFQNLTRAQVKYLFIANGLYAHRMHSWNAVMRLIKSRWSKFYRFLSRSKKIYGASRFAIKMQNAEAEIINQVASEFNLVSIYDSVVVRQNDPSKLKQVINRFTDLMNQKLHPMLRKGGGYLSIK</sequence>
<protein>
    <submittedName>
        <fullName evidence="1">Uncharacterized protein</fullName>
    </submittedName>
</protein>
<evidence type="ECO:0000313" key="2">
    <source>
        <dbReference type="Proteomes" id="UP000217033"/>
    </source>
</evidence>
<accession>A0ABX4H6H4</accession>
<dbReference type="EMBL" id="NQMN01000001">
    <property type="protein sequence ID" value="PAF55378.1"/>
    <property type="molecule type" value="Genomic_DNA"/>
</dbReference>
<reference evidence="1" key="1">
    <citation type="submission" date="2017-08" db="EMBL/GenBank/DDBJ databases">
        <authorList>
            <person name="Alvarez-Ponce D."/>
            <person name="Weitzman C.L."/>
            <person name="Tillett R.L."/>
            <person name="Sandmeier F.C."/>
            <person name="Tracy C.R."/>
        </authorList>
    </citation>
    <scope>NUCLEOTIDE SEQUENCE [LARGE SCALE GENOMIC DNA]</scope>
    <source>
        <strain evidence="1">PS6</strain>
    </source>
</reference>
<comment type="caution">
    <text evidence="1">The sequence shown here is derived from an EMBL/GenBank/DDBJ whole genome shotgun (WGS) entry which is preliminary data.</text>
</comment>
<keyword evidence="2" id="KW-1185">Reference proteome</keyword>
<organism evidence="1 2">
    <name type="scientific">Mycoplasmopsis agassizii</name>
    <dbReference type="NCBI Taxonomy" id="33922"/>
    <lineage>
        <taxon>Bacteria</taxon>
        <taxon>Bacillati</taxon>
        <taxon>Mycoplasmatota</taxon>
        <taxon>Mycoplasmoidales</taxon>
        <taxon>Metamycoplasmataceae</taxon>
        <taxon>Mycoplasmopsis</taxon>
    </lineage>
</organism>
<name>A0ABX4H6H4_9BACT</name>
<dbReference type="Proteomes" id="UP000217033">
    <property type="component" value="Unassembled WGS sequence"/>
</dbReference>
<gene>
    <name evidence="1" type="ORF">CJF60_01660</name>
</gene>
<proteinExistence type="predicted"/>
<evidence type="ECO:0000313" key="1">
    <source>
        <dbReference type="EMBL" id="PAF55378.1"/>
    </source>
</evidence>